<dbReference type="OrthoDB" id="6359816at2759"/>
<dbReference type="InterPro" id="IPR045005">
    <property type="entry name" value="BPM1-6"/>
</dbReference>
<dbReference type="PROSITE" id="PS50097">
    <property type="entry name" value="BTB"/>
    <property type="match status" value="1"/>
</dbReference>
<proteinExistence type="inferred from homology"/>
<dbReference type="Pfam" id="PF00651">
    <property type="entry name" value="BTB"/>
    <property type="match status" value="1"/>
</dbReference>
<dbReference type="PROSITE" id="PS50144">
    <property type="entry name" value="MATH"/>
    <property type="match status" value="1"/>
</dbReference>
<dbReference type="InterPro" id="IPR008974">
    <property type="entry name" value="TRAF-like"/>
</dbReference>
<name>A0A5J9V540_9POAL</name>
<dbReference type="SUPFAM" id="SSF49599">
    <property type="entry name" value="TRAF domain-like"/>
    <property type="match status" value="1"/>
</dbReference>
<dbReference type="PANTHER" id="PTHR26379:SF422">
    <property type="entry name" value="BTB DOMAIN-CONTAINING PROTEIN"/>
    <property type="match status" value="1"/>
</dbReference>
<sequence>MPTQGSAMIDADDHGSASAIVAGTATGHHVLHVEGYSRTKEELPNGRFVKSRPFSVGGRSWCIHYYPNGASPRCAEYVSLFLAPDEDVAAPFKARAKFSLLDRAGKPLLFLTRRTRLCEYAFPGSGYGFDEFVKREFLEKSKHLSGDCFRIRCDIDIVEELRTEDRAAAPPFISIPPSDIHKHFGDLLSSNDGTDVTFQVAGQTFKAHRYILAVRSQVFKAQLLGMMRESRADEDYCIRIDDMQARVFSHLLHFVYTDFLPEMDRQEEALMAQHLLEAADRYDMQRLKLICEDNLSRHLEVSTVATTLVLAEQHNCEGLKQACIAFFKSRYTLEAVMATDGFEHLSKSCPALRSFPCSTKQKPDTSPVFCYRLSTAGSSPHFCGWANISD</sequence>
<dbReference type="Gramene" id="TVU30634">
    <property type="protein sequence ID" value="TVU30634"/>
    <property type="gene ID" value="EJB05_22265"/>
</dbReference>
<feature type="non-terminal residue" evidence="5">
    <location>
        <position position="1"/>
    </location>
</feature>
<evidence type="ECO:0000256" key="2">
    <source>
        <dbReference type="ARBA" id="ARBA00010846"/>
    </source>
</evidence>
<dbReference type="GO" id="GO:0016567">
    <property type="term" value="P:protein ubiquitination"/>
    <property type="evidence" value="ECO:0007669"/>
    <property type="project" value="InterPro"/>
</dbReference>
<feature type="domain" description="BTB" evidence="3">
    <location>
        <begin position="194"/>
        <end position="264"/>
    </location>
</feature>
<comment type="pathway">
    <text evidence="1">Protein modification; protein ubiquitination.</text>
</comment>
<feature type="domain" description="MATH" evidence="4">
    <location>
        <begin position="26"/>
        <end position="155"/>
    </location>
</feature>
<protein>
    <recommendedName>
        <fullName evidence="7">BTB domain-containing protein</fullName>
    </recommendedName>
</protein>
<dbReference type="Gene3D" id="1.25.40.420">
    <property type="match status" value="1"/>
</dbReference>
<organism evidence="5 6">
    <name type="scientific">Eragrostis curvula</name>
    <name type="common">weeping love grass</name>
    <dbReference type="NCBI Taxonomy" id="38414"/>
    <lineage>
        <taxon>Eukaryota</taxon>
        <taxon>Viridiplantae</taxon>
        <taxon>Streptophyta</taxon>
        <taxon>Embryophyta</taxon>
        <taxon>Tracheophyta</taxon>
        <taxon>Spermatophyta</taxon>
        <taxon>Magnoliopsida</taxon>
        <taxon>Liliopsida</taxon>
        <taxon>Poales</taxon>
        <taxon>Poaceae</taxon>
        <taxon>PACMAD clade</taxon>
        <taxon>Chloridoideae</taxon>
        <taxon>Eragrostideae</taxon>
        <taxon>Eragrostidinae</taxon>
        <taxon>Eragrostis</taxon>
    </lineage>
</organism>
<dbReference type="InterPro" id="IPR056423">
    <property type="entry name" value="BACK_BPM_SPOP"/>
</dbReference>
<dbReference type="Pfam" id="PF22486">
    <property type="entry name" value="MATH_2"/>
    <property type="match status" value="1"/>
</dbReference>
<dbReference type="SMART" id="SM00225">
    <property type="entry name" value="BTB"/>
    <property type="match status" value="1"/>
</dbReference>
<dbReference type="CDD" id="cd00121">
    <property type="entry name" value="MATH"/>
    <property type="match status" value="1"/>
</dbReference>
<dbReference type="Proteomes" id="UP000324897">
    <property type="component" value="Chromosome 1"/>
</dbReference>
<evidence type="ECO:0008006" key="7">
    <source>
        <dbReference type="Google" id="ProtNLM"/>
    </source>
</evidence>
<dbReference type="AlphaFoldDB" id="A0A5J9V540"/>
<evidence type="ECO:0000313" key="5">
    <source>
        <dbReference type="EMBL" id="TVU30634.1"/>
    </source>
</evidence>
<evidence type="ECO:0000259" key="3">
    <source>
        <dbReference type="PROSITE" id="PS50097"/>
    </source>
</evidence>
<dbReference type="InterPro" id="IPR011333">
    <property type="entry name" value="SKP1/BTB/POZ_sf"/>
</dbReference>
<comment type="caution">
    <text evidence="5">The sequence shown here is derived from an EMBL/GenBank/DDBJ whole genome shotgun (WGS) entry which is preliminary data.</text>
</comment>
<gene>
    <name evidence="5" type="ORF">EJB05_22265</name>
</gene>
<dbReference type="Gene3D" id="2.60.210.10">
    <property type="entry name" value="Apoptosis, Tumor Necrosis Factor Receptor Associated Protein 2, Chain A"/>
    <property type="match status" value="1"/>
</dbReference>
<comment type="similarity">
    <text evidence="2">Belongs to the Tdpoz family.</text>
</comment>
<dbReference type="EMBL" id="RWGY01000011">
    <property type="protein sequence ID" value="TVU30634.1"/>
    <property type="molecule type" value="Genomic_DNA"/>
</dbReference>
<dbReference type="SMART" id="SM00061">
    <property type="entry name" value="MATH"/>
    <property type="match status" value="1"/>
</dbReference>
<dbReference type="InterPro" id="IPR002083">
    <property type="entry name" value="MATH/TRAF_dom"/>
</dbReference>
<evidence type="ECO:0000256" key="1">
    <source>
        <dbReference type="ARBA" id="ARBA00004906"/>
    </source>
</evidence>
<reference evidence="5 6" key="1">
    <citation type="journal article" date="2019" name="Sci. Rep.">
        <title>A high-quality genome of Eragrostis curvula grass provides insights into Poaceae evolution and supports new strategies to enhance forage quality.</title>
        <authorList>
            <person name="Carballo J."/>
            <person name="Santos B.A.C.M."/>
            <person name="Zappacosta D."/>
            <person name="Garbus I."/>
            <person name="Selva J.P."/>
            <person name="Gallo C.A."/>
            <person name="Diaz A."/>
            <person name="Albertini E."/>
            <person name="Caccamo M."/>
            <person name="Echenique V."/>
        </authorList>
    </citation>
    <scope>NUCLEOTIDE SEQUENCE [LARGE SCALE GENOMIC DNA]</scope>
    <source>
        <strain evidence="6">cv. Victoria</strain>
        <tissue evidence="5">Leaf</tissue>
    </source>
</reference>
<dbReference type="SUPFAM" id="SSF54695">
    <property type="entry name" value="POZ domain"/>
    <property type="match status" value="1"/>
</dbReference>
<evidence type="ECO:0000259" key="4">
    <source>
        <dbReference type="PROSITE" id="PS50144"/>
    </source>
</evidence>
<accession>A0A5J9V540</accession>
<dbReference type="Pfam" id="PF24570">
    <property type="entry name" value="BACK_BPM_SPOP"/>
    <property type="match status" value="1"/>
</dbReference>
<dbReference type="InterPro" id="IPR000210">
    <property type="entry name" value="BTB/POZ_dom"/>
</dbReference>
<dbReference type="PANTHER" id="PTHR26379">
    <property type="entry name" value="BTB/POZ AND MATH DOMAIN-CONTAINING PROTEIN 1"/>
    <property type="match status" value="1"/>
</dbReference>
<dbReference type="Gene3D" id="3.30.710.10">
    <property type="entry name" value="Potassium Channel Kv1.1, Chain A"/>
    <property type="match status" value="1"/>
</dbReference>
<evidence type="ECO:0000313" key="6">
    <source>
        <dbReference type="Proteomes" id="UP000324897"/>
    </source>
</evidence>
<keyword evidence="6" id="KW-1185">Reference proteome</keyword>